<name>A0ABN2CZA5_9ACTN</name>
<dbReference type="InterPro" id="IPR023393">
    <property type="entry name" value="START-like_dom_sf"/>
</dbReference>
<protein>
    <recommendedName>
        <fullName evidence="2">Activator of Hsp90 ATPase homologue 1/2-like C-terminal domain-containing protein</fullName>
    </recommendedName>
</protein>
<evidence type="ECO:0000313" key="4">
    <source>
        <dbReference type="Proteomes" id="UP001501705"/>
    </source>
</evidence>
<dbReference type="EMBL" id="BAAAPH010000006">
    <property type="protein sequence ID" value="GAA1566630.1"/>
    <property type="molecule type" value="Genomic_DNA"/>
</dbReference>
<dbReference type="Proteomes" id="UP001501705">
    <property type="component" value="Unassembled WGS sequence"/>
</dbReference>
<dbReference type="InterPro" id="IPR013538">
    <property type="entry name" value="ASHA1/2-like_C"/>
</dbReference>
<feature type="domain" description="Activator of Hsp90 ATPase homologue 1/2-like C-terminal" evidence="2">
    <location>
        <begin position="20"/>
        <end position="139"/>
    </location>
</feature>
<dbReference type="Pfam" id="PF08327">
    <property type="entry name" value="AHSA1"/>
    <property type="match status" value="1"/>
</dbReference>
<organism evidence="3 4">
    <name type="scientific">Kribbella hippodromi</name>
    <dbReference type="NCBI Taxonomy" id="434347"/>
    <lineage>
        <taxon>Bacteria</taxon>
        <taxon>Bacillati</taxon>
        <taxon>Actinomycetota</taxon>
        <taxon>Actinomycetes</taxon>
        <taxon>Propionibacteriales</taxon>
        <taxon>Kribbellaceae</taxon>
        <taxon>Kribbella</taxon>
    </lineage>
</organism>
<dbReference type="Gene3D" id="3.30.530.20">
    <property type="match status" value="1"/>
</dbReference>
<dbReference type="SUPFAM" id="SSF55961">
    <property type="entry name" value="Bet v1-like"/>
    <property type="match status" value="1"/>
</dbReference>
<keyword evidence="4" id="KW-1185">Reference proteome</keyword>
<evidence type="ECO:0000256" key="1">
    <source>
        <dbReference type="ARBA" id="ARBA00006817"/>
    </source>
</evidence>
<comment type="caution">
    <text evidence="3">The sequence shown here is derived from an EMBL/GenBank/DDBJ whole genome shotgun (WGS) entry which is preliminary data.</text>
</comment>
<accession>A0ABN2CZA5</accession>
<gene>
    <name evidence="3" type="ORF">GCM10009804_24180</name>
</gene>
<reference evidence="3 4" key="1">
    <citation type="journal article" date="2019" name="Int. J. Syst. Evol. Microbiol.">
        <title>The Global Catalogue of Microorganisms (GCM) 10K type strain sequencing project: providing services to taxonomists for standard genome sequencing and annotation.</title>
        <authorList>
            <consortium name="The Broad Institute Genomics Platform"/>
            <consortium name="The Broad Institute Genome Sequencing Center for Infectious Disease"/>
            <person name="Wu L."/>
            <person name="Ma J."/>
        </authorList>
    </citation>
    <scope>NUCLEOTIDE SEQUENCE [LARGE SCALE GENOMIC DNA]</scope>
    <source>
        <strain evidence="3 4">JCM 15572</strain>
    </source>
</reference>
<evidence type="ECO:0000259" key="2">
    <source>
        <dbReference type="Pfam" id="PF08327"/>
    </source>
</evidence>
<evidence type="ECO:0000313" key="3">
    <source>
        <dbReference type="EMBL" id="GAA1566630.1"/>
    </source>
</evidence>
<sequence length="160" mass="17413">MRVAGPGRVPQLRYVRTLDCDADRLWSVVTRPGLLSQWLGATIMSDAQYGGFTVSTGVNALEPGQHTDQQTGMVTTCVPPHYFQATWDAPPHQPSTVLVDVVPGAHDAHLILTHGGLPQDLVESYDMFWTTALNRLHQFIGGRLPAHPARWQIPPTAGGA</sequence>
<proteinExistence type="inferred from homology"/>
<comment type="similarity">
    <text evidence="1">Belongs to the AHA1 family.</text>
</comment>